<keyword evidence="1" id="KW-0677">Repeat</keyword>
<evidence type="ECO:0000256" key="2">
    <source>
        <dbReference type="PROSITE-ProRule" id="PRU00235"/>
    </source>
</evidence>
<feature type="compositionally biased region" description="Basic residues" evidence="4">
    <location>
        <begin position="537"/>
        <end position="554"/>
    </location>
</feature>
<keyword evidence="7" id="KW-1185">Reference proteome</keyword>
<reference evidence="6" key="1">
    <citation type="submission" date="2019-06" db="EMBL/GenBank/DDBJ databases">
        <authorList>
            <person name="Zheng W."/>
        </authorList>
    </citation>
    <scope>NUCLEOTIDE SEQUENCE</scope>
    <source>
        <strain evidence="6">QDHG01</strain>
    </source>
</reference>
<feature type="repeat" description="RCC1" evidence="2">
    <location>
        <begin position="95"/>
        <end position="153"/>
    </location>
</feature>
<dbReference type="SUPFAM" id="SSF50985">
    <property type="entry name" value="RCC1/BLIP-II"/>
    <property type="match status" value="2"/>
</dbReference>
<feature type="compositionally biased region" description="Basic and acidic residues" evidence="4">
    <location>
        <begin position="1029"/>
        <end position="1040"/>
    </location>
</feature>
<feature type="region of interest" description="Disordered" evidence="4">
    <location>
        <begin position="1021"/>
        <end position="1040"/>
    </location>
</feature>
<feature type="compositionally biased region" description="Basic residues" evidence="4">
    <location>
        <begin position="486"/>
        <end position="497"/>
    </location>
</feature>
<name>A0A8J8T7Z6_HALGN</name>
<dbReference type="InterPro" id="IPR058923">
    <property type="entry name" value="RCC1-like_dom"/>
</dbReference>
<dbReference type="PANTHER" id="PTHR45622">
    <property type="entry name" value="UBIQUITIN-PROTEIN LIGASE E3A-RELATED"/>
    <property type="match status" value="1"/>
</dbReference>
<evidence type="ECO:0000259" key="5">
    <source>
        <dbReference type="Pfam" id="PF25390"/>
    </source>
</evidence>
<dbReference type="PROSITE" id="PS50012">
    <property type="entry name" value="RCC1_3"/>
    <property type="match status" value="6"/>
</dbReference>
<keyword evidence="3" id="KW-0175">Coiled coil</keyword>
<dbReference type="InterPro" id="IPR009091">
    <property type="entry name" value="RCC1/BLIP-II"/>
</dbReference>
<dbReference type="AlphaFoldDB" id="A0A8J8T7Z6"/>
<feature type="region of interest" description="Disordered" evidence="4">
    <location>
        <begin position="486"/>
        <end position="557"/>
    </location>
</feature>
<feature type="region of interest" description="Disordered" evidence="4">
    <location>
        <begin position="38"/>
        <end position="63"/>
    </location>
</feature>
<feature type="domain" description="RCC1-like" evidence="5">
    <location>
        <begin position="94"/>
        <end position="370"/>
    </location>
</feature>
<feature type="compositionally biased region" description="Polar residues" evidence="4">
    <location>
        <begin position="619"/>
        <end position="628"/>
    </location>
</feature>
<accession>A0A8J8T7Z6</accession>
<dbReference type="Gene3D" id="2.130.10.30">
    <property type="entry name" value="Regulator of chromosome condensation 1/beta-lactamase-inhibitor protein II"/>
    <property type="match status" value="2"/>
</dbReference>
<feature type="repeat" description="RCC1" evidence="2">
    <location>
        <begin position="425"/>
        <end position="476"/>
    </location>
</feature>
<proteinExistence type="predicted"/>
<dbReference type="PRINTS" id="PR00633">
    <property type="entry name" value="RCCNDNSATION"/>
</dbReference>
<evidence type="ECO:0000256" key="1">
    <source>
        <dbReference type="ARBA" id="ARBA00022737"/>
    </source>
</evidence>
<evidence type="ECO:0000256" key="3">
    <source>
        <dbReference type="SAM" id="Coils"/>
    </source>
</evidence>
<gene>
    <name evidence="6" type="ORF">FGO68_gene949</name>
</gene>
<feature type="repeat" description="RCC1" evidence="2">
    <location>
        <begin position="331"/>
        <end position="381"/>
    </location>
</feature>
<dbReference type="InterPro" id="IPR000408">
    <property type="entry name" value="Reg_chr_condens"/>
</dbReference>
<dbReference type="Proteomes" id="UP000785679">
    <property type="component" value="Unassembled WGS sequence"/>
</dbReference>
<feature type="repeat" description="RCC1" evidence="2">
    <location>
        <begin position="154"/>
        <end position="215"/>
    </location>
</feature>
<feature type="compositionally biased region" description="Polar residues" evidence="4">
    <location>
        <begin position="502"/>
        <end position="518"/>
    </location>
</feature>
<dbReference type="EMBL" id="RRYP01002407">
    <property type="protein sequence ID" value="TNV84801.1"/>
    <property type="molecule type" value="Genomic_DNA"/>
</dbReference>
<protein>
    <recommendedName>
        <fullName evidence="5">RCC1-like domain-containing protein</fullName>
    </recommendedName>
</protein>
<dbReference type="OrthoDB" id="406819at2759"/>
<feature type="repeat" description="RCC1" evidence="2">
    <location>
        <begin position="274"/>
        <end position="330"/>
    </location>
</feature>
<dbReference type="Pfam" id="PF00415">
    <property type="entry name" value="RCC1"/>
    <property type="match status" value="1"/>
</dbReference>
<evidence type="ECO:0000313" key="6">
    <source>
        <dbReference type="EMBL" id="TNV84801.1"/>
    </source>
</evidence>
<organism evidence="6 7">
    <name type="scientific">Halteria grandinella</name>
    <dbReference type="NCBI Taxonomy" id="5974"/>
    <lineage>
        <taxon>Eukaryota</taxon>
        <taxon>Sar</taxon>
        <taxon>Alveolata</taxon>
        <taxon>Ciliophora</taxon>
        <taxon>Intramacronucleata</taxon>
        <taxon>Spirotrichea</taxon>
        <taxon>Stichotrichia</taxon>
        <taxon>Sporadotrichida</taxon>
        <taxon>Halteriidae</taxon>
        <taxon>Halteria</taxon>
    </lineage>
</organism>
<evidence type="ECO:0000313" key="7">
    <source>
        <dbReference type="Proteomes" id="UP000785679"/>
    </source>
</evidence>
<dbReference type="InterPro" id="IPR051709">
    <property type="entry name" value="Ub-ligase/GTPase-reg"/>
</dbReference>
<feature type="repeat" description="RCC1" evidence="2">
    <location>
        <begin position="219"/>
        <end position="273"/>
    </location>
</feature>
<comment type="caution">
    <text evidence="6">The sequence shown here is derived from an EMBL/GenBank/DDBJ whole genome shotgun (WGS) entry which is preliminary data.</text>
</comment>
<feature type="region of interest" description="Disordered" evidence="4">
    <location>
        <begin position="585"/>
        <end position="640"/>
    </location>
</feature>
<dbReference type="Pfam" id="PF25390">
    <property type="entry name" value="WD40_RLD"/>
    <property type="match status" value="1"/>
</dbReference>
<dbReference type="PROSITE" id="PS00626">
    <property type="entry name" value="RCC1_2"/>
    <property type="match status" value="1"/>
</dbReference>
<evidence type="ECO:0000256" key="4">
    <source>
        <dbReference type="SAM" id="MobiDB-lite"/>
    </source>
</evidence>
<feature type="coiled-coil region" evidence="3">
    <location>
        <begin position="712"/>
        <end position="880"/>
    </location>
</feature>
<sequence length="1071" mass="120596">MNIMNNQQRPRSSKNANHYSESQLAVLAAHRKIFQQQQQNTSENTYTFPDSQNVRKRSSVVDDSQSRCTMDEMSCLVMRNPGGGGKPSAVTFDFTEVFVWGDDTYGQLGLYHQKLKKGCQGVKNFKVPKTCSFNILIRQVSCGANHAAILTQSGHLYMMGDNTYGQLGIGEQCLEGFKNVGQKCAPAPCLVDSLRDMKIGQVCCGQDYTFAVVEGQDLNLLYSWGNNQKCQLGLESLNQIEPLPCRVTAFENQGMNITSVSGGFEHTLFVSDSGQAFGCGFNGQGQLGIPMGFGQPTHVLKIPQLIETLQSHTIIAASAGYQHSLFLTDRGEVYAAGCNQKYQLGAQDVVNSSATPVKVAFKQRVVKIEAKSSSAAVTANGELYLWGVGVFGTFKVPQKVISISNPVQDVCLGGTTLGAAIDIKGHLWTWGSNVSGELGLGDNDPKVHPYPVTALKKKHVSTISCGSQFIVALGSNLKKELPGLKFRKLSSQPRKHRRNEDALSQASGGQTSVFGQQKHSSHSLDRTKTVQVSISRSNKKNKRHHHNRSFHRLLKKDNFNSYSKSQSSMIYPGIMIGNGALNSQFKASPREENSGEKSIVAQQPEQKSRSRSNKARHVSQLNNSQLRLSNAHKLPSTEAEEDAINRSDYVAINHVSKTSIEHQQPNTLLQTTDFPSHPLTASHATQQTIQSQQQMQLAKIQQQLTAKREKLVRDLQGEVKQVKTECELLKKDNRLMTVQLKLIERERQAAREQAEGEIQRVLEELQQREAVIEKQKAKKKQEKAKKVTLEAALEEAKQEKAMIANERDNIQREASELKQDNARLMLQVRQAEQRCHQQELEVRDFQRELNEFKEQNGRVEQELLLKLQEMGAQLKQTTQERDAIQLVQREEARKQQELQAQIRDTAFYTQAMEKENMFLRQEIERVKYSKDKESFGRFMSGLMKNRGASSTKLNTSFEEPALKEITIANVNKSDKKRVEFVEEVPQQKSEKKQVVEEEVRKSVEIVKPIILQKQIGKENQENEGFVPRYEQEAEKEQRKADYNQRLLKSLERKTLKDTVAALQQPMLSKYR</sequence>
<dbReference type="PANTHER" id="PTHR45622:SF58">
    <property type="entry name" value="REGULATOR OF CHROMOSOME CONDENSATION DOMAIN-CONTAINING PROTEIN"/>
    <property type="match status" value="1"/>
</dbReference>
<feature type="compositionally biased region" description="Polar residues" evidence="4">
    <location>
        <begin position="38"/>
        <end position="52"/>
    </location>
</feature>